<dbReference type="STRING" id="1037660.A0A066W3I4"/>
<evidence type="ECO:0000259" key="3">
    <source>
        <dbReference type="Pfam" id="PF07814"/>
    </source>
</evidence>
<organism evidence="4 5">
    <name type="scientific">Tilletiaria anomala (strain ATCC 24038 / CBS 436.72 / UBC 951)</name>
    <dbReference type="NCBI Taxonomy" id="1037660"/>
    <lineage>
        <taxon>Eukaryota</taxon>
        <taxon>Fungi</taxon>
        <taxon>Dikarya</taxon>
        <taxon>Basidiomycota</taxon>
        <taxon>Ustilaginomycotina</taxon>
        <taxon>Exobasidiomycetes</taxon>
        <taxon>Georgefischeriales</taxon>
        <taxon>Tilletiariaceae</taxon>
        <taxon>Tilletiaria</taxon>
    </lineage>
</organism>
<dbReference type="InParanoid" id="A0A066W3I4"/>
<dbReference type="PANTHER" id="PTHR22100">
    <property type="entry name" value="WINGS APART-LIKE PROTEIN HOMOLOG"/>
    <property type="match status" value="1"/>
</dbReference>
<sequence>MKGAVSDVTQPKSQAPSPGVRPNILKRSKSPHSQGPSLFDSLVGVQTSQSPSPSHFASTPASPSACSRDGKGLSSPCDAQVVCKSQSNSQETTISRSHQAATRYNSAAASKPTSAATGGLSGAISRAKTYGAQRSFLVDASNWSHESSGLHERLRKSGELRVELGDGSLACISERGEEMLSVDAEQGQTWRSRSNSPSGGVRRSRRAGATSSKAAALDSLLGLDTSQAKPKARESYKDLLKKWGEGDLEEQGAQAFMELKSVTSLRSAGENRRFNDELEYLLSGLDTSEPRSLSTRQSSCALIVVEKCCPSPLQLSSNGKGVSGIRCHEHHDADEEGDEGKKQAELDESMTFLRNLQVTDNIQRLYRALLACGCAAPLTSDLHDPSGTLDAIFALYLARLVAAGSGAGSSATGGEKGEIGASNGGLAEDLLRTSTSHRDHGHASLSEANGRVSEHFGGPYSLDPHDHATQELHLCHVLSRMLQLTEERDALAAEDTAVRASRATLVEQNSAKGTAGGPGGSRNRKQGNTLRLVREAVQACRFSFASSHLQLQGVREDLQRPSTRDLIFFTLTELIPCLSPEALRLLSFGGEGSEFDFAQPASQQSEDSTQLMCALDCLIKAYRANVPLCESSGACTASAATSSMPYGDRSFSCGNTGRGGAKFKTDVTSSNLHVMHACLVSILSRVSDVAGSLAARKIRRKLQPLVPHLQKSFLNGASASEQHSAHSGAFSMLVQLLVLSTQDSAENCQALGSVPFLEALLARAVPASRPANISGKTSRELGKEGEDAEENGFADVEQRCLILSLLTNILEACPSQRALIADAPILVHTGREQNLHSSPALSILAAAYMDSSRNAQEEQTAKAAAIGVFTGCLSVLLALLLVGSEQRRASFIAAANARRGAAEAMQQLLESLEDFAAANRELRLAADQQELRNTTDEQMDKIQLLADQLRSEFGSV</sequence>
<evidence type="ECO:0000313" key="4">
    <source>
        <dbReference type="EMBL" id="KDN48527.1"/>
    </source>
</evidence>
<feature type="region of interest" description="Disordered" evidence="2">
    <location>
        <begin position="505"/>
        <end position="526"/>
    </location>
</feature>
<feature type="compositionally biased region" description="Low complexity" evidence="2">
    <location>
        <begin position="106"/>
        <end position="117"/>
    </location>
</feature>
<feature type="compositionally biased region" description="Polar residues" evidence="2">
    <location>
        <begin position="85"/>
        <end position="105"/>
    </location>
</feature>
<dbReference type="GeneID" id="25267866"/>
<dbReference type="Gene3D" id="1.25.10.10">
    <property type="entry name" value="Leucine-rich Repeat Variant"/>
    <property type="match status" value="2"/>
</dbReference>
<feature type="compositionally biased region" description="Polar residues" evidence="2">
    <location>
        <begin position="44"/>
        <end position="65"/>
    </location>
</feature>
<feature type="region of interest" description="Disordered" evidence="2">
    <location>
        <begin position="183"/>
        <end position="212"/>
    </location>
</feature>
<reference evidence="4 5" key="1">
    <citation type="submission" date="2014-05" db="EMBL/GenBank/DDBJ databases">
        <title>Draft genome sequence of a rare smut relative, Tilletiaria anomala UBC 951.</title>
        <authorList>
            <consortium name="DOE Joint Genome Institute"/>
            <person name="Toome M."/>
            <person name="Kuo A."/>
            <person name="Henrissat B."/>
            <person name="Lipzen A."/>
            <person name="Tritt A."/>
            <person name="Yoshinaga Y."/>
            <person name="Zane M."/>
            <person name="Barry K."/>
            <person name="Grigoriev I.V."/>
            <person name="Spatafora J.W."/>
            <person name="Aimea M.C."/>
        </authorList>
    </citation>
    <scope>NUCLEOTIDE SEQUENCE [LARGE SCALE GENOMIC DNA]</scope>
    <source>
        <strain evidence="4 5">UBC 951</strain>
    </source>
</reference>
<comment type="similarity">
    <text evidence="1">Belongs to the WAPL family.</text>
</comment>
<dbReference type="HOGENOM" id="CLU_308629_0_0_1"/>
<dbReference type="InterPro" id="IPR039874">
    <property type="entry name" value="WAPL"/>
</dbReference>
<evidence type="ECO:0000256" key="2">
    <source>
        <dbReference type="SAM" id="MobiDB-lite"/>
    </source>
</evidence>
<evidence type="ECO:0000313" key="5">
    <source>
        <dbReference type="Proteomes" id="UP000027361"/>
    </source>
</evidence>
<protein>
    <recommendedName>
        <fullName evidence="3">Wings apart-like protein C-terminal domain-containing protein</fullName>
    </recommendedName>
</protein>
<dbReference type="InterPro" id="IPR011989">
    <property type="entry name" value="ARM-like"/>
</dbReference>
<feature type="compositionally biased region" description="Polar residues" evidence="2">
    <location>
        <begin position="7"/>
        <end position="16"/>
    </location>
</feature>
<feature type="compositionally biased region" description="Low complexity" evidence="2">
    <location>
        <begin position="191"/>
        <end position="212"/>
    </location>
</feature>
<feature type="domain" description="Wings apart-like protein C-terminal" evidence="3">
    <location>
        <begin position="260"/>
        <end position="300"/>
    </location>
</feature>
<proteinExistence type="inferred from homology"/>
<dbReference type="RefSeq" id="XP_013244183.1">
    <property type="nucleotide sequence ID" value="XM_013388729.1"/>
</dbReference>
<comment type="caution">
    <text evidence="4">The sequence shown here is derived from an EMBL/GenBank/DDBJ whole genome shotgun (WGS) entry which is preliminary data.</text>
</comment>
<feature type="region of interest" description="Disordered" evidence="2">
    <location>
        <begin position="1"/>
        <end position="71"/>
    </location>
</feature>
<dbReference type="PANTHER" id="PTHR22100:SF13">
    <property type="entry name" value="WINGS APART-LIKE PROTEIN HOMOLOG"/>
    <property type="match status" value="1"/>
</dbReference>
<dbReference type="AlphaFoldDB" id="A0A066W3I4"/>
<gene>
    <name evidence="4" type="ORF">K437DRAFT_83979</name>
</gene>
<name>A0A066W3I4_TILAU</name>
<dbReference type="InterPro" id="IPR022771">
    <property type="entry name" value="WAPL_C"/>
</dbReference>
<evidence type="ECO:0000256" key="1">
    <source>
        <dbReference type="ARBA" id="ARBA00006854"/>
    </source>
</evidence>
<dbReference type="Pfam" id="PF07814">
    <property type="entry name" value="WAPL"/>
    <property type="match status" value="1"/>
</dbReference>
<dbReference type="Proteomes" id="UP000027361">
    <property type="component" value="Unassembled WGS sequence"/>
</dbReference>
<dbReference type="EMBL" id="JMSN01000024">
    <property type="protein sequence ID" value="KDN48527.1"/>
    <property type="molecule type" value="Genomic_DNA"/>
</dbReference>
<dbReference type="OrthoDB" id="78088at2759"/>
<feature type="region of interest" description="Disordered" evidence="2">
    <location>
        <begin position="85"/>
        <end position="120"/>
    </location>
</feature>
<feature type="region of interest" description="Disordered" evidence="2">
    <location>
        <begin position="435"/>
        <end position="464"/>
    </location>
</feature>
<accession>A0A066W3I4</accession>
<keyword evidence="5" id="KW-1185">Reference proteome</keyword>